<accession>A0A1V3WZ78</accession>
<gene>
    <name evidence="1" type="ORF">BZL30_5960</name>
</gene>
<evidence type="ECO:0000313" key="1">
    <source>
        <dbReference type="EMBL" id="OOK72122.1"/>
    </source>
</evidence>
<dbReference type="AlphaFoldDB" id="A0A1V3WZ78"/>
<comment type="caution">
    <text evidence="1">The sequence shown here is derived from an EMBL/GenBank/DDBJ whole genome shotgun (WGS) entry which is preliminary data.</text>
</comment>
<reference evidence="1 2" key="1">
    <citation type="submission" date="2017-02" db="EMBL/GenBank/DDBJ databases">
        <title>Complete genome sequences of Mycobacterium kansasii strains isolated from rhesus macaques.</title>
        <authorList>
            <person name="Panda A."/>
            <person name="Nagaraj S."/>
            <person name="Zhao X."/>
            <person name="Tettelin H."/>
            <person name="Detolla L.J."/>
        </authorList>
    </citation>
    <scope>NUCLEOTIDE SEQUENCE [LARGE SCALE GENOMIC DNA]</scope>
    <source>
        <strain evidence="1 2">11-3813</strain>
    </source>
</reference>
<organism evidence="1 2">
    <name type="scientific">Mycobacterium kansasii</name>
    <dbReference type="NCBI Taxonomy" id="1768"/>
    <lineage>
        <taxon>Bacteria</taxon>
        <taxon>Bacillati</taxon>
        <taxon>Actinomycetota</taxon>
        <taxon>Actinomycetes</taxon>
        <taxon>Mycobacteriales</taxon>
        <taxon>Mycobacteriaceae</taxon>
        <taxon>Mycobacterium</taxon>
    </lineage>
</organism>
<evidence type="ECO:0000313" key="2">
    <source>
        <dbReference type="Proteomes" id="UP000189229"/>
    </source>
</evidence>
<name>A0A1V3WZ78_MYCKA</name>
<dbReference type="Proteomes" id="UP000189229">
    <property type="component" value="Unassembled WGS sequence"/>
</dbReference>
<sequence length="41" mass="4478">MCTPMPPKREVVRCNLTCLMIIGLDRLCLLGKTDDAPSVAC</sequence>
<protein>
    <submittedName>
        <fullName evidence="1">Uncharacterized protein</fullName>
    </submittedName>
</protein>
<proteinExistence type="predicted"/>
<dbReference type="EMBL" id="MVBM01000005">
    <property type="protein sequence ID" value="OOK72122.1"/>
    <property type="molecule type" value="Genomic_DNA"/>
</dbReference>